<evidence type="ECO:0000313" key="2">
    <source>
        <dbReference type="Proteomes" id="UP000574133"/>
    </source>
</evidence>
<protein>
    <submittedName>
        <fullName evidence="1">Uncharacterized protein</fullName>
    </submittedName>
</protein>
<sequence>MKLLDETIDMLRQYLDAGASGVLETVAEDDLLREVAGLLQSYELDEYRSLTILGCYVLIGLAMSKHLELVLNDNGALTRGILDGDYLLGLYYRMMAARREWRLMAHLAPFQKRMQSDLLQGRQQRAVMAELRDELQRYLDRQCA</sequence>
<dbReference type="AlphaFoldDB" id="A0A841TB24"/>
<keyword evidence="2" id="KW-1185">Reference proteome</keyword>
<gene>
    <name evidence="1" type="ORF">H4Q31_12915</name>
</gene>
<evidence type="ECO:0000313" key="1">
    <source>
        <dbReference type="EMBL" id="MBB6678202.1"/>
    </source>
</evidence>
<organism evidence="1 2">
    <name type="scientific">Cohnella lubricantis</name>
    <dbReference type="NCBI Taxonomy" id="2163172"/>
    <lineage>
        <taxon>Bacteria</taxon>
        <taxon>Bacillati</taxon>
        <taxon>Bacillota</taxon>
        <taxon>Bacilli</taxon>
        <taxon>Bacillales</taxon>
        <taxon>Paenibacillaceae</taxon>
        <taxon>Cohnella</taxon>
    </lineage>
</organism>
<reference evidence="1 2" key="1">
    <citation type="submission" date="2020-08" db="EMBL/GenBank/DDBJ databases">
        <title>Cohnella phylogeny.</title>
        <authorList>
            <person name="Dunlap C."/>
        </authorList>
    </citation>
    <scope>NUCLEOTIDE SEQUENCE [LARGE SCALE GENOMIC DNA]</scope>
    <source>
        <strain evidence="1 2">DSM 103658</strain>
    </source>
</reference>
<dbReference type="EMBL" id="JACJVN010000051">
    <property type="protein sequence ID" value="MBB6678202.1"/>
    <property type="molecule type" value="Genomic_DNA"/>
</dbReference>
<accession>A0A841TB24</accession>
<proteinExistence type="predicted"/>
<dbReference type="Proteomes" id="UP000574133">
    <property type="component" value="Unassembled WGS sequence"/>
</dbReference>
<dbReference type="RefSeq" id="WP_185179471.1">
    <property type="nucleotide sequence ID" value="NZ_CBCSEP010000019.1"/>
</dbReference>
<comment type="caution">
    <text evidence="1">The sequence shown here is derived from an EMBL/GenBank/DDBJ whole genome shotgun (WGS) entry which is preliminary data.</text>
</comment>
<name>A0A841TB24_9BACL</name>